<proteinExistence type="predicted"/>
<comment type="caution">
    <text evidence="2">The sequence shown here is derived from an EMBL/GenBank/DDBJ whole genome shotgun (WGS) entry which is preliminary data.</text>
</comment>
<sequence length="475" mass="52936">MAWMPIVRMRSVVVPILGQVILPERDARRWVPAAPGRQEVLRSPMKRPMSSLAYRGGARRASDREGRTVPMAHERYEVELHCGRCRRTTVHLVAVGDRSLSRVICIPCGRAVAVDTLQFMEQYVDSVMRRLMAKPFEITTEFTRSPREFITSLPSRVLTKPFRVAAELRTTMDIVRLRRRTPPPTPPAMPAAPGELPAVERRCKVLLSAPLMWAHSAEEIIDAADDLGYDGVEMWAYLLSWGAADPAAVKARAQQRGLLLTLHAQSWDLNLSSRLDPIRSASLDATHASLDLAERLGARLVVIHPGRITVPFDDAEAYWPRLVASLRELADDAAARGLRVGVEHMEPRQGEYVVTPEQANRLIRAVGRPNVGTVLDTAHIPWGEDETAFIAGLEHIIHVHLSDADESRLHLPLGQGGRDLVRLLGALRDYRGAIALEGFSIEAGTDLVRWNKGRFEELWRESTAVRGVVASFPPR</sequence>
<keyword evidence="2" id="KW-0413">Isomerase</keyword>
<dbReference type="Pfam" id="PF01261">
    <property type="entry name" value="AP_endonuc_2"/>
    <property type="match status" value="1"/>
</dbReference>
<dbReference type="PANTHER" id="PTHR12110:SF21">
    <property type="entry name" value="XYLOSE ISOMERASE-LIKE TIM BARREL DOMAIN-CONTAINING PROTEIN"/>
    <property type="match status" value="1"/>
</dbReference>
<dbReference type="Proteomes" id="UP000318509">
    <property type="component" value="Unassembled WGS sequence"/>
</dbReference>
<dbReference type="AlphaFoldDB" id="A0A537K529"/>
<dbReference type="InterPro" id="IPR050312">
    <property type="entry name" value="IolE/XylAMocC-like"/>
</dbReference>
<dbReference type="GO" id="GO:0016853">
    <property type="term" value="F:isomerase activity"/>
    <property type="evidence" value="ECO:0007669"/>
    <property type="project" value="UniProtKB-KW"/>
</dbReference>
<accession>A0A537K529</accession>
<dbReference type="InterPro" id="IPR036237">
    <property type="entry name" value="Xyl_isomerase-like_sf"/>
</dbReference>
<gene>
    <name evidence="2" type="ORF">E6H00_06240</name>
</gene>
<evidence type="ECO:0000313" key="2">
    <source>
        <dbReference type="EMBL" id="TMI90632.1"/>
    </source>
</evidence>
<evidence type="ECO:0000313" key="3">
    <source>
        <dbReference type="Proteomes" id="UP000318509"/>
    </source>
</evidence>
<name>A0A537K529_9BACT</name>
<protein>
    <submittedName>
        <fullName evidence="2">Sugar phosphate isomerase/epimerase</fullName>
    </submittedName>
</protein>
<dbReference type="EMBL" id="VBAK01000108">
    <property type="protein sequence ID" value="TMI90632.1"/>
    <property type="molecule type" value="Genomic_DNA"/>
</dbReference>
<reference evidence="2 3" key="1">
    <citation type="journal article" date="2019" name="Nat. Microbiol.">
        <title>Mediterranean grassland soil C-N compound turnover is dependent on rainfall and depth, and is mediated by genomically divergent microorganisms.</title>
        <authorList>
            <person name="Diamond S."/>
            <person name="Andeer P.F."/>
            <person name="Li Z."/>
            <person name="Crits-Christoph A."/>
            <person name="Burstein D."/>
            <person name="Anantharaman K."/>
            <person name="Lane K.R."/>
            <person name="Thomas B.C."/>
            <person name="Pan C."/>
            <person name="Northen T.R."/>
            <person name="Banfield J.F."/>
        </authorList>
    </citation>
    <scope>NUCLEOTIDE SEQUENCE [LARGE SCALE GENOMIC DNA]</scope>
    <source>
        <strain evidence="2">NP_3</strain>
    </source>
</reference>
<organism evidence="2 3">
    <name type="scientific">Candidatus Segetimicrobium genomatis</name>
    <dbReference type="NCBI Taxonomy" id="2569760"/>
    <lineage>
        <taxon>Bacteria</taxon>
        <taxon>Bacillati</taxon>
        <taxon>Candidatus Sysuimicrobiota</taxon>
        <taxon>Candidatus Sysuimicrobiia</taxon>
        <taxon>Candidatus Sysuimicrobiales</taxon>
        <taxon>Candidatus Segetimicrobiaceae</taxon>
        <taxon>Candidatus Segetimicrobium</taxon>
    </lineage>
</organism>
<dbReference type="Gene3D" id="3.20.20.150">
    <property type="entry name" value="Divalent-metal-dependent TIM barrel enzymes"/>
    <property type="match status" value="1"/>
</dbReference>
<dbReference type="InterPro" id="IPR013022">
    <property type="entry name" value="Xyl_isomerase-like_TIM-brl"/>
</dbReference>
<dbReference type="SUPFAM" id="SSF51658">
    <property type="entry name" value="Xylose isomerase-like"/>
    <property type="match status" value="1"/>
</dbReference>
<dbReference type="PANTHER" id="PTHR12110">
    <property type="entry name" value="HYDROXYPYRUVATE ISOMERASE"/>
    <property type="match status" value="1"/>
</dbReference>
<feature type="domain" description="Xylose isomerase-like TIM barrel" evidence="1">
    <location>
        <begin position="221"/>
        <end position="442"/>
    </location>
</feature>
<evidence type="ECO:0000259" key="1">
    <source>
        <dbReference type="Pfam" id="PF01261"/>
    </source>
</evidence>